<evidence type="ECO:0000313" key="2">
    <source>
        <dbReference type="Proteomes" id="UP000218263"/>
    </source>
</evidence>
<organism evidence="1 2">
    <name type="scientific">Mucilaginibacter gotjawali</name>
    <dbReference type="NCBI Taxonomy" id="1550579"/>
    <lineage>
        <taxon>Bacteria</taxon>
        <taxon>Pseudomonadati</taxon>
        <taxon>Bacteroidota</taxon>
        <taxon>Sphingobacteriia</taxon>
        <taxon>Sphingobacteriales</taxon>
        <taxon>Sphingobacteriaceae</taxon>
        <taxon>Mucilaginibacter</taxon>
    </lineage>
</organism>
<evidence type="ECO:0000313" key="1">
    <source>
        <dbReference type="EMBL" id="BAU54427.1"/>
    </source>
</evidence>
<dbReference type="AlphaFoldDB" id="A0A0X8X282"/>
<dbReference type="EMBL" id="AP017313">
    <property type="protein sequence ID" value="BAU54427.1"/>
    <property type="molecule type" value="Genomic_DNA"/>
</dbReference>
<protein>
    <submittedName>
        <fullName evidence="1">Bacterial transcription activator, effector binding domain</fullName>
    </submittedName>
</protein>
<sequence length="145" mass="16517">MNIEIINRKLKLEISGFSGVAANKNYAGTAFALMDKMWPVIKLKGLKHKGLNIWVYEANEKVFAGVELEDPVTSDTGLEQKTVLLAKYAYYKHIGPYSRLKQKGDNMHNELRKMGLKPVLPYIEIYGHWTSDETKLETELIMAVD</sequence>
<dbReference type="SMART" id="SM00871">
    <property type="entry name" value="AraC_E_bind"/>
    <property type="match status" value="1"/>
</dbReference>
<dbReference type="Gene3D" id="3.20.80.10">
    <property type="entry name" value="Regulatory factor, effector binding domain"/>
    <property type="match status" value="1"/>
</dbReference>
<reference evidence="1 2" key="1">
    <citation type="submission" date="2015-12" db="EMBL/GenBank/DDBJ databases">
        <title>Genome sequence of Mucilaginibacter gotjawali.</title>
        <authorList>
            <person name="Lee J.S."/>
            <person name="Lee K.C."/>
            <person name="Kim K.K."/>
            <person name="Lee B.W."/>
        </authorList>
    </citation>
    <scope>NUCLEOTIDE SEQUENCE [LARGE SCALE GENOMIC DNA]</scope>
    <source>
        <strain evidence="1 2">SA3-7</strain>
    </source>
</reference>
<dbReference type="OrthoDB" id="795001at2"/>
<dbReference type="KEGG" id="mgot:MgSA37_02603"/>
<proteinExistence type="predicted"/>
<dbReference type="Proteomes" id="UP000218263">
    <property type="component" value="Chromosome"/>
</dbReference>
<gene>
    <name evidence="1" type="ORF">MgSA37_02603</name>
</gene>
<dbReference type="RefSeq" id="WP_096352367.1">
    <property type="nucleotide sequence ID" value="NZ_AP017313.1"/>
</dbReference>
<keyword evidence="2" id="KW-1185">Reference proteome</keyword>
<accession>A0A0X8X282</accession>
<dbReference type="InterPro" id="IPR010499">
    <property type="entry name" value="AraC_E-bd"/>
</dbReference>
<name>A0A0X8X282_9SPHI</name>
<dbReference type="InterPro" id="IPR011256">
    <property type="entry name" value="Reg_factor_effector_dom_sf"/>
</dbReference>
<dbReference type="SUPFAM" id="SSF55136">
    <property type="entry name" value="Probable bacterial effector-binding domain"/>
    <property type="match status" value="1"/>
</dbReference>